<keyword evidence="2" id="KW-1185">Reference proteome</keyword>
<organism evidence="1 2">
    <name type="scientific">Scytonema millei VB511283</name>
    <dbReference type="NCBI Taxonomy" id="1245923"/>
    <lineage>
        <taxon>Bacteria</taxon>
        <taxon>Bacillati</taxon>
        <taxon>Cyanobacteriota</taxon>
        <taxon>Cyanophyceae</taxon>
        <taxon>Nostocales</taxon>
        <taxon>Scytonemataceae</taxon>
        <taxon>Scytonema</taxon>
    </lineage>
</organism>
<reference evidence="1 2" key="1">
    <citation type="journal article" date="2015" name="Genome Announc.">
        <title>Draft Genome Sequence of the Terrestrial Cyanobacterium Scytonema millei VB511283, Isolated from Eastern India.</title>
        <authorList>
            <person name="Sen D."/>
            <person name="Chandrababunaidu M.M."/>
            <person name="Singh D."/>
            <person name="Sanghi N."/>
            <person name="Ghorai A."/>
            <person name="Mishra G.P."/>
            <person name="Madduluri M."/>
            <person name="Adhikary S.P."/>
            <person name="Tripathy S."/>
        </authorList>
    </citation>
    <scope>NUCLEOTIDE SEQUENCE [LARGE SCALE GENOMIC DNA]</scope>
    <source>
        <strain evidence="1 2">VB511283</strain>
    </source>
</reference>
<accession>A0A9X5EA43</accession>
<gene>
    <name evidence="1" type="ORF">QH73_0025530</name>
</gene>
<proteinExistence type="predicted"/>
<dbReference type="EMBL" id="JTJC03000016">
    <property type="protein sequence ID" value="NHC37944.1"/>
    <property type="molecule type" value="Genomic_DNA"/>
</dbReference>
<dbReference type="AlphaFoldDB" id="A0A9X5EA43"/>
<sequence length="109" mass="11845">MTLTFTELGNYLPAGAIEFVGNNQVKLNFSQISNNPLTLDSSLVEVVTRLLQGLAIYTERINEQRASLSPPLPPIDFASMALTGTPQQPKYQFIVEVAVDTATFASNLA</sequence>
<dbReference type="RefSeq" id="WP_132867558.1">
    <property type="nucleotide sequence ID" value="NZ_JTJC03000016.1"/>
</dbReference>
<evidence type="ECO:0000313" key="2">
    <source>
        <dbReference type="Proteomes" id="UP000031532"/>
    </source>
</evidence>
<comment type="caution">
    <text evidence="1">The sequence shown here is derived from an EMBL/GenBank/DDBJ whole genome shotgun (WGS) entry which is preliminary data.</text>
</comment>
<name>A0A9X5EA43_9CYAN</name>
<dbReference type="Proteomes" id="UP000031532">
    <property type="component" value="Unassembled WGS sequence"/>
</dbReference>
<evidence type="ECO:0000313" key="1">
    <source>
        <dbReference type="EMBL" id="NHC37944.1"/>
    </source>
</evidence>
<dbReference type="OrthoDB" id="487151at2"/>
<protein>
    <submittedName>
        <fullName evidence="1">Uncharacterized protein</fullName>
    </submittedName>
</protein>